<organism evidence="9 10">
    <name type="scientific">Durusdinium trenchii</name>
    <dbReference type="NCBI Taxonomy" id="1381693"/>
    <lineage>
        <taxon>Eukaryota</taxon>
        <taxon>Sar</taxon>
        <taxon>Alveolata</taxon>
        <taxon>Dinophyceae</taxon>
        <taxon>Suessiales</taxon>
        <taxon>Symbiodiniaceae</taxon>
        <taxon>Durusdinium</taxon>
    </lineage>
</organism>
<name>A0ABP0MN34_9DINO</name>
<comment type="subcellular location">
    <subcellularLocation>
        <location evidence="1">Membrane</location>
        <topology evidence="1">Peripheral membrane protein</topology>
    </subcellularLocation>
</comment>
<evidence type="ECO:0000259" key="8">
    <source>
        <dbReference type="PROSITE" id="PS50909"/>
    </source>
</evidence>
<comment type="caution">
    <text evidence="9">The sequence shown here is derived from an EMBL/GenBank/DDBJ whole genome shotgun (WGS) entry which is preliminary data.</text>
</comment>
<dbReference type="SUPFAM" id="SSF48464">
    <property type="entry name" value="ENTH/VHS domain"/>
    <property type="match status" value="1"/>
</dbReference>
<keyword evidence="2" id="KW-0813">Transport</keyword>
<proteinExistence type="predicted"/>
<evidence type="ECO:0000256" key="6">
    <source>
        <dbReference type="SAM" id="MobiDB-lite"/>
    </source>
</evidence>
<dbReference type="PANTHER" id="PTHR45898:SF4">
    <property type="entry name" value="TARGET OF MYB PROTEIN 1"/>
    <property type="match status" value="1"/>
</dbReference>
<evidence type="ECO:0000259" key="7">
    <source>
        <dbReference type="PROSITE" id="PS50179"/>
    </source>
</evidence>
<gene>
    <name evidence="9" type="ORF">SCF082_LOCUS28894</name>
</gene>
<feature type="domain" description="GAT" evidence="8">
    <location>
        <begin position="166"/>
        <end position="253"/>
    </location>
</feature>
<dbReference type="Gene3D" id="1.20.58.160">
    <property type="match status" value="1"/>
</dbReference>
<keyword evidence="3" id="KW-0653">Protein transport</keyword>
<evidence type="ECO:0000256" key="3">
    <source>
        <dbReference type="ARBA" id="ARBA00022927"/>
    </source>
</evidence>
<evidence type="ECO:0000256" key="4">
    <source>
        <dbReference type="ARBA" id="ARBA00023136"/>
    </source>
</evidence>
<accession>A0ABP0MN34</accession>
<keyword evidence="10" id="KW-1185">Reference proteome</keyword>
<dbReference type="PROSITE" id="PS50909">
    <property type="entry name" value="GAT"/>
    <property type="match status" value="1"/>
</dbReference>
<sequence length="373" mass="40673">ALQGHKALSEVVRRLRKKLKKSGSHQVVVHTLGVLDLLMANCGRGFQLAADDRKLMAVMKNVAKGLRSSDDLKKREGTMAFELIAKWADQYRGQDALAREIINAYEDLLKKDYTVSNGAAPRTASSSVIREQELLLAEAQQQQRRAQAASAAQQQQEQQELQAQLQSLESREVQLDLIANAAAMLTDMLLNVESKEEAVSGEVVVELLERCKTYQNSIAQMLSTVEDEGDMQRLLDTNESLVGVLNLHKHVAQHGPSEVQRDRSTSIPMPVLLPEDSVSGSVSAAAASEPPAPAPAEEFSIAVAVPVATNDNPFDQIVLDEPISARNKSWSELKAPVGSPAKERPVSMQAALPQRDAVDLFDPFKSLSLDPVS</sequence>
<protein>
    <submittedName>
        <fullName evidence="9">TOM1-like protein 3</fullName>
    </submittedName>
</protein>
<dbReference type="PROSITE" id="PS50179">
    <property type="entry name" value="VHS"/>
    <property type="match status" value="1"/>
</dbReference>
<dbReference type="InterPro" id="IPR044836">
    <property type="entry name" value="TOL_plant"/>
</dbReference>
<feature type="region of interest" description="Disordered" evidence="6">
    <location>
        <begin position="330"/>
        <end position="350"/>
    </location>
</feature>
<evidence type="ECO:0000313" key="9">
    <source>
        <dbReference type="EMBL" id="CAK9052900.1"/>
    </source>
</evidence>
<dbReference type="InterPro" id="IPR038425">
    <property type="entry name" value="GAT_sf"/>
</dbReference>
<dbReference type="InterPro" id="IPR002014">
    <property type="entry name" value="VHS_dom"/>
</dbReference>
<evidence type="ECO:0000256" key="2">
    <source>
        <dbReference type="ARBA" id="ARBA00022448"/>
    </source>
</evidence>
<dbReference type="PANTHER" id="PTHR45898">
    <property type="entry name" value="TOM1-LIKE PROTEIN"/>
    <property type="match status" value="1"/>
</dbReference>
<dbReference type="Gene3D" id="1.25.40.90">
    <property type="match status" value="1"/>
</dbReference>
<dbReference type="Proteomes" id="UP001642464">
    <property type="component" value="Unassembled WGS sequence"/>
</dbReference>
<feature type="non-terminal residue" evidence="9">
    <location>
        <position position="373"/>
    </location>
</feature>
<dbReference type="Pfam" id="PF00790">
    <property type="entry name" value="VHS"/>
    <property type="match status" value="1"/>
</dbReference>
<reference evidence="9 10" key="1">
    <citation type="submission" date="2024-02" db="EMBL/GenBank/DDBJ databases">
        <authorList>
            <person name="Chen Y."/>
            <person name="Shah S."/>
            <person name="Dougan E. K."/>
            <person name="Thang M."/>
            <person name="Chan C."/>
        </authorList>
    </citation>
    <scope>NUCLEOTIDE SEQUENCE [LARGE SCALE GENOMIC DNA]</scope>
</reference>
<feature type="coiled-coil region" evidence="5">
    <location>
        <begin position="129"/>
        <end position="171"/>
    </location>
</feature>
<evidence type="ECO:0000256" key="5">
    <source>
        <dbReference type="SAM" id="Coils"/>
    </source>
</evidence>
<dbReference type="InterPro" id="IPR004152">
    <property type="entry name" value="GAT_dom"/>
</dbReference>
<feature type="non-terminal residue" evidence="9">
    <location>
        <position position="1"/>
    </location>
</feature>
<dbReference type="SUPFAM" id="SSF89009">
    <property type="entry name" value="GAT-like domain"/>
    <property type="match status" value="1"/>
</dbReference>
<keyword evidence="5" id="KW-0175">Coiled coil</keyword>
<feature type="domain" description="VHS" evidence="7">
    <location>
        <begin position="10"/>
        <end position="116"/>
    </location>
</feature>
<evidence type="ECO:0000313" key="10">
    <source>
        <dbReference type="Proteomes" id="UP001642464"/>
    </source>
</evidence>
<keyword evidence="4" id="KW-0472">Membrane</keyword>
<dbReference type="Pfam" id="PF03127">
    <property type="entry name" value="GAT"/>
    <property type="match status" value="1"/>
</dbReference>
<dbReference type="EMBL" id="CAXAMM010023000">
    <property type="protein sequence ID" value="CAK9052900.1"/>
    <property type="molecule type" value="Genomic_DNA"/>
</dbReference>
<dbReference type="InterPro" id="IPR008942">
    <property type="entry name" value="ENTH_VHS"/>
</dbReference>
<evidence type="ECO:0000256" key="1">
    <source>
        <dbReference type="ARBA" id="ARBA00004170"/>
    </source>
</evidence>